<dbReference type="AlphaFoldDB" id="A0A1M4TZM0"/>
<dbReference type="OrthoDB" id="3268384at2"/>
<protein>
    <recommendedName>
        <fullName evidence="4">FlgN protein</fullName>
    </recommendedName>
</protein>
<gene>
    <name evidence="2" type="ORF">SAMN02745225_00795</name>
</gene>
<evidence type="ECO:0008006" key="4">
    <source>
        <dbReference type="Google" id="ProtNLM"/>
    </source>
</evidence>
<dbReference type="Proteomes" id="UP000184295">
    <property type="component" value="Unassembled WGS sequence"/>
</dbReference>
<name>A0A1M4TZM0_9ACTN</name>
<evidence type="ECO:0000313" key="3">
    <source>
        <dbReference type="Proteomes" id="UP000184295"/>
    </source>
</evidence>
<organism evidence="2 3">
    <name type="scientific">Ferrithrix thermotolerans DSM 19514</name>
    <dbReference type="NCBI Taxonomy" id="1121881"/>
    <lineage>
        <taxon>Bacteria</taxon>
        <taxon>Bacillati</taxon>
        <taxon>Actinomycetota</taxon>
        <taxon>Acidimicrobiia</taxon>
        <taxon>Acidimicrobiales</taxon>
        <taxon>Acidimicrobiaceae</taxon>
        <taxon>Ferrithrix</taxon>
    </lineage>
</organism>
<feature type="coiled-coil region" evidence="1">
    <location>
        <begin position="92"/>
        <end position="119"/>
    </location>
</feature>
<reference evidence="3" key="1">
    <citation type="submission" date="2016-11" db="EMBL/GenBank/DDBJ databases">
        <authorList>
            <person name="Varghese N."/>
            <person name="Submissions S."/>
        </authorList>
    </citation>
    <scope>NUCLEOTIDE SEQUENCE [LARGE SCALE GENOMIC DNA]</scope>
    <source>
        <strain evidence="3">DSM 19514</strain>
    </source>
</reference>
<dbReference type="EMBL" id="FQUL01000007">
    <property type="protein sequence ID" value="SHE49899.1"/>
    <property type="molecule type" value="Genomic_DNA"/>
</dbReference>
<dbReference type="STRING" id="1121881.SAMN02745225_00795"/>
<keyword evidence="3" id="KW-1185">Reference proteome</keyword>
<proteinExistence type="predicted"/>
<evidence type="ECO:0000313" key="2">
    <source>
        <dbReference type="EMBL" id="SHE49899.1"/>
    </source>
</evidence>
<sequence>MSLQQVFNHMELIRGALEEIEFRLSTLMLFAQSGEYRYLERASRDVAKASAVLVQLEIERMELFNSVAPSTGRTITLTDLSRGADEAWQASLAEMTEVLRSHLAKITELQQKVKAVCQEKIEIIDSTLTLLGSNHSVYDATGHKSAIRQSILSESA</sequence>
<evidence type="ECO:0000256" key="1">
    <source>
        <dbReference type="SAM" id="Coils"/>
    </source>
</evidence>
<keyword evidence="1" id="KW-0175">Coiled coil</keyword>
<dbReference type="RefSeq" id="WP_072788934.1">
    <property type="nucleotide sequence ID" value="NZ_FQUL01000007.1"/>
</dbReference>
<accession>A0A1M4TZM0</accession>